<evidence type="ECO:0000256" key="1">
    <source>
        <dbReference type="SAM" id="SignalP"/>
    </source>
</evidence>
<evidence type="ECO:0000313" key="2">
    <source>
        <dbReference type="EMBL" id="CAE0495215.1"/>
    </source>
</evidence>
<sequence length="271" mass="31253">MAILTTFLTLLPIVHSTSSATSYATSQLFIYHMHIDKTGGSTLKTQHSHFFPGFTSCNRVLHVRSYGSKDIARVYEEVQKAADDASCNIFSYEAGHTVASTIGRRLHPSRKLLILTFLRNPVMQYLSRVQHDISAGRFSSANEFYNAQHYFNRQSSFFNFENGTGLSLPSITFLGITESFRLSMCLFAFTLYDHIDFVMKKSCGCEVNVSNRNVRRLNMTDVRNYVPYSLIQQIQQTQRRDYALYMQAIHIFLNRVQFMEKSLNRSFECLY</sequence>
<evidence type="ECO:0008006" key="3">
    <source>
        <dbReference type="Google" id="ProtNLM"/>
    </source>
</evidence>
<organism evidence="2">
    <name type="scientific">Dunaliella tertiolecta</name>
    <name type="common">Green alga</name>
    <dbReference type="NCBI Taxonomy" id="3047"/>
    <lineage>
        <taxon>Eukaryota</taxon>
        <taxon>Viridiplantae</taxon>
        <taxon>Chlorophyta</taxon>
        <taxon>core chlorophytes</taxon>
        <taxon>Chlorophyceae</taxon>
        <taxon>CS clade</taxon>
        <taxon>Chlamydomonadales</taxon>
        <taxon>Dunaliellaceae</taxon>
        <taxon>Dunaliella</taxon>
    </lineage>
</organism>
<keyword evidence="1" id="KW-0732">Signal</keyword>
<name>A0A7S3VN12_DUNTE</name>
<accession>A0A7S3VN12</accession>
<feature type="chain" id="PRO_5031177788" description="Sulfotransferase" evidence="1">
    <location>
        <begin position="17"/>
        <end position="271"/>
    </location>
</feature>
<dbReference type="Gene3D" id="3.40.50.300">
    <property type="entry name" value="P-loop containing nucleotide triphosphate hydrolases"/>
    <property type="match status" value="1"/>
</dbReference>
<protein>
    <recommendedName>
        <fullName evidence="3">Sulfotransferase</fullName>
    </recommendedName>
</protein>
<gene>
    <name evidence="2" type="ORF">DTER00134_LOCUS10288</name>
</gene>
<dbReference type="EMBL" id="HBIP01017493">
    <property type="protein sequence ID" value="CAE0495215.1"/>
    <property type="molecule type" value="Transcribed_RNA"/>
</dbReference>
<reference evidence="2" key="1">
    <citation type="submission" date="2021-01" db="EMBL/GenBank/DDBJ databases">
        <authorList>
            <person name="Corre E."/>
            <person name="Pelletier E."/>
            <person name="Niang G."/>
            <person name="Scheremetjew M."/>
            <person name="Finn R."/>
            <person name="Kale V."/>
            <person name="Holt S."/>
            <person name="Cochrane G."/>
            <person name="Meng A."/>
            <person name="Brown T."/>
            <person name="Cohen L."/>
        </authorList>
    </citation>
    <scope>NUCLEOTIDE SEQUENCE</scope>
    <source>
        <strain evidence="2">CCMP1320</strain>
    </source>
</reference>
<dbReference type="AlphaFoldDB" id="A0A7S3VN12"/>
<proteinExistence type="predicted"/>
<feature type="signal peptide" evidence="1">
    <location>
        <begin position="1"/>
        <end position="16"/>
    </location>
</feature>
<dbReference type="InterPro" id="IPR027417">
    <property type="entry name" value="P-loop_NTPase"/>
</dbReference>